<evidence type="ECO:0000256" key="3">
    <source>
        <dbReference type="ARBA" id="ARBA00023239"/>
    </source>
</evidence>
<dbReference type="GO" id="GO:0016052">
    <property type="term" value="P:carbohydrate catabolic process"/>
    <property type="evidence" value="ECO:0007669"/>
    <property type="project" value="TreeGrafter"/>
</dbReference>
<dbReference type="InterPro" id="IPR011343">
    <property type="entry name" value="DeoC"/>
</dbReference>
<dbReference type="PANTHER" id="PTHR10889:SF1">
    <property type="entry name" value="DEOXYRIBOSE-PHOSPHATE ALDOLASE"/>
    <property type="match status" value="1"/>
</dbReference>
<dbReference type="InterPro" id="IPR002915">
    <property type="entry name" value="DeoC/FbaB/LacD_aldolase"/>
</dbReference>
<comment type="catalytic activity">
    <reaction evidence="5 7">
        <text>2-deoxy-D-ribose 5-phosphate = D-glyceraldehyde 3-phosphate + acetaldehyde</text>
        <dbReference type="Rhea" id="RHEA:12821"/>
        <dbReference type="ChEBI" id="CHEBI:15343"/>
        <dbReference type="ChEBI" id="CHEBI:59776"/>
        <dbReference type="ChEBI" id="CHEBI:62877"/>
        <dbReference type="EC" id="4.1.2.4"/>
    </reaction>
</comment>
<feature type="active site" description="Schiff-base intermediate with acetaldehyde" evidence="7">
    <location>
        <position position="153"/>
    </location>
</feature>
<comment type="function">
    <text evidence="6 7">Catalyzes a reversible aldol reaction between acetaldehyde and D-glyceraldehyde 3-phosphate to generate 2-deoxy-D-ribose 5-phosphate.</text>
</comment>
<dbReference type="GO" id="GO:0006018">
    <property type="term" value="P:2-deoxyribose 1-phosphate catabolic process"/>
    <property type="evidence" value="ECO:0007669"/>
    <property type="project" value="UniProtKB-UniRule"/>
</dbReference>
<evidence type="ECO:0000313" key="8">
    <source>
        <dbReference type="EMBL" id="VYS92400.1"/>
    </source>
</evidence>
<comment type="similarity">
    <text evidence="1 7">Belongs to the DeoC/FbaB aldolase family. DeoC type 1 subfamily.</text>
</comment>
<comment type="pathway">
    <text evidence="7">Carbohydrate degradation; 2-deoxy-D-ribose 1-phosphate degradation; D-glyceraldehyde 3-phosphate and acetaldehyde from 2-deoxy-alpha-D-ribose 1-phosphate: step 2/2.</text>
</comment>
<dbReference type="GO" id="GO:0005737">
    <property type="term" value="C:cytoplasm"/>
    <property type="evidence" value="ECO:0007669"/>
    <property type="project" value="UniProtKB-SubCell"/>
</dbReference>
<dbReference type="EC" id="4.1.2.4" evidence="7"/>
<dbReference type="UniPathway" id="UPA00002">
    <property type="reaction ID" value="UER00468"/>
</dbReference>
<comment type="subcellular location">
    <subcellularLocation>
        <location evidence="7">Cytoplasm</location>
    </subcellularLocation>
</comment>
<dbReference type="Gene3D" id="3.20.20.70">
    <property type="entry name" value="Aldolase class I"/>
    <property type="match status" value="1"/>
</dbReference>
<keyword evidence="4 7" id="KW-0704">Schiff base</keyword>
<evidence type="ECO:0000256" key="5">
    <source>
        <dbReference type="ARBA" id="ARBA00048791"/>
    </source>
</evidence>
<dbReference type="NCBIfam" id="TIGR00126">
    <property type="entry name" value="deoC"/>
    <property type="match status" value="1"/>
</dbReference>
<evidence type="ECO:0000256" key="2">
    <source>
        <dbReference type="ARBA" id="ARBA00022490"/>
    </source>
</evidence>
<feature type="active site" description="Proton donor/acceptor" evidence="7">
    <location>
        <position position="91"/>
    </location>
</feature>
<dbReference type="FunFam" id="3.20.20.70:FF:000044">
    <property type="entry name" value="Deoxyribose-phosphate aldolase"/>
    <property type="match status" value="1"/>
</dbReference>
<dbReference type="SMART" id="SM01133">
    <property type="entry name" value="DeoC"/>
    <property type="match status" value="1"/>
</dbReference>
<dbReference type="PANTHER" id="PTHR10889">
    <property type="entry name" value="DEOXYRIBOSE-PHOSPHATE ALDOLASE"/>
    <property type="match status" value="1"/>
</dbReference>
<gene>
    <name evidence="7 8" type="primary">deoC</name>
    <name evidence="8" type="ORF">AULFYP135_00934</name>
</gene>
<accession>A0A6N2SKV2</accession>
<dbReference type="GO" id="GO:0009264">
    <property type="term" value="P:deoxyribonucleotide catabolic process"/>
    <property type="evidence" value="ECO:0007669"/>
    <property type="project" value="UniProtKB-UniRule"/>
</dbReference>
<dbReference type="InterPro" id="IPR013785">
    <property type="entry name" value="Aldolase_TIM"/>
</dbReference>
<reference evidence="8" key="1">
    <citation type="submission" date="2019-11" db="EMBL/GenBank/DDBJ databases">
        <authorList>
            <person name="Feng L."/>
        </authorList>
    </citation>
    <scope>NUCLEOTIDE SEQUENCE</scope>
    <source>
        <strain evidence="8">AundefinedLFYP135</strain>
    </source>
</reference>
<evidence type="ECO:0000256" key="4">
    <source>
        <dbReference type="ARBA" id="ARBA00023270"/>
    </source>
</evidence>
<organism evidence="8">
    <name type="scientific">uncultured Anaerotruncus sp</name>
    <dbReference type="NCBI Taxonomy" id="905011"/>
    <lineage>
        <taxon>Bacteria</taxon>
        <taxon>Bacillati</taxon>
        <taxon>Bacillota</taxon>
        <taxon>Clostridia</taxon>
        <taxon>Eubacteriales</taxon>
        <taxon>Oscillospiraceae</taxon>
        <taxon>Anaerotruncus</taxon>
        <taxon>environmental samples</taxon>
    </lineage>
</organism>
<dbReference type="HAMAP" id="MF_00114">
    <property type="entry name" value="DeoC_type1"/>
    <property type="match status" value="1"/>
</dbReference>
<dbReference type="GO" id="GO:0004139">
    <property type="term" value="F:deoxyribose-phosphate aldolase activity"/>
    <property type="evidence" value="ECO:0007669"/>
    <property type="project" value="UniProtKB-UniRule"/>
</dbReference>
<protein>
    <recommendedName>
        <fullName evidence="7">Deoxyribose-phosphate aldolase</fullName>
        <shortName evidence="7">DERA</shortName>
        <ecNumber evidence="7">4.1.2.4</ecNumber>
    </recommendedName>
    <alternativeName>
        <fullName evidence="7">2-deoxy-D-ribose 5-phosphate aldolase</fullName>
    </alternativeName>
    <alternativeName>
        <fullName evidence="7">Phosphodeoxyriboaldolase</fullName>
        <shortName evidence="7">Deoxyriboaldolase</shortName>
    </alternativeName>
</protein>
<dbReference type="CDD" id="cd00959">
    <property type="entry name" value="DeoC"/>
    <property type="match status" value="1"/>
</dbReference>
<sequence>MTTEYLLSKVDHTLLKPEATFEQIKTLCDEAVAYKTASVCINPGHVKAAAQYLAGRIPVCTVVGFPLGATTTAAKVFEAKEAIENGASEIDMVINIGALKAGDTDLVLSDIKAVKEACGSHILKVIIETCLLTDDEKRKMCQIVEASGADFIKTSTGFSTGGATFEDVKLFQECLGGRVKIKAAGGIRSVEDMEKFLSLGADRLGTSSAIKILNAARQ</sequence>
<name>A0A6N2SKV2_9FIRM</name>
<dbReference type="EMBL" id="CACRSL010000003">
    <property type="protein sequence ID" value="VYS92400.1"/>
    <property type="molecule type" value="Genomic_DNA"/>
</dbReference>
<dbReference type="Pfam" id="PF01791">
    <property type="entry name" value="DeoC"/>
    <property type="match status" value="1"/>
</dbReference>
<keyword evidence="3 7" id="KW-0456">Lyase</keyword>
<evidence type="ECO:0000256" key="7">
    <source>
        <dbReference type="HAMAP-Rule" id="MF_00114"/>
    </source>
</evidence>
<proteinExistence type="inferred from homology"/>
<dbReference type="AlphaFoldDB" id="A0A6N2SKV2"/>
<evidence type="ECO:0000256" key="6">
    <source>
        <dbReference type="ARBA" id="ARBA00056337"/>
    </source>
</evidence>
<keyword evidence="2 7" id="KW-0963">Cytoplasm</keyword>
<dbReference type="InterPro" id="IPR028581">
    <property type="entry name" value="DeoC_typeI"/>
</dbReference>
<dbReference type="SUPFAM" id="SSF51569">
    <property type="entry name" value="Aldolase"/>
    <property type="match status" value="1"/>
</dbReference>
<feature type="active site" description="Proton donor/acceptor" evidence="7">
    <location>
        <position position="182"/>
    </location>
</feature>
<evidence type="ECO:0000256" key="1">
    <source>
        <dbReference type="ARBA" id="ARBA00010936"/>
    </source>
</evidence>
<dbReference type="PIRSF" id="PIRSF001357">
    <property type="entry name" value="DeoC"/>
    <property type="match status" value="1"/>
</dbReference>